<dbReference type="InterPro" id="IPR004033">
    <property type="entry name" value="UbiE/COQ5_MeTrFase"/>
</dbReference>
<dbReference type="SUPFAM" id="SSF53335">
    <property type="entry name" value="S-adenosyl-L-methionine-dependent methyltransferases"/>
    <property type="match status" value="1"/>
</dbReference>
<keyword evidence="4" id="KW-0949">S-adenosyl-L-methionine</keyword>
<dbReference type="EMBL" id="VNIB01000004">
    <property type="protein sequence ID" value="TYO99099.1"/>
    <property type="molecule type" value="Genomic_DNA"/>
</dbReference>
<dbReference type="CDD" id="cd02440">
    <property type="entry name" value="AdoMet_MTases"/>
    <property type="match status" value="1"/>
</dbReference>
<evidence type="ECO:0000256" key="1">
    <source>
        <dbReference type="ARBA" id="ARBA00022428"/>
    </source>
</evidence>
<dbReference type="Pfam" id="PF01209">
    <property type="entry name" value="Ubie_methyltran"/>
    <property type="match status" value="1"/>
</dbReference>
<proteinExistence type="predicted"/>
<sequence length="250" mass="28333">MPRFNLDSRNWLDSPERKRDYNRRHFAAAAAAYDRATVAMSLGRDRAWKRRMLTLLPDHPRPRCLDLACGTGDICELLARRYPRGEIVGLDLTCEMLELARRRVTAANVRFVERDMAETGFADASFDIITGSYALRNAPDLPLALNEIRRLLKPGGQACFLDFARAGHPVARRLQYLLLRSWCGLWGRVLSGSWQVHGYIAESLARYPDSRQLAAMLAEAGLERIDEQELFGGMMRLLLVRRPAAGKNDC</sequence>
<dbReference type="GO" id="GO:0032259">
    <property type="term" value="P:methylation"/>
    <property type="evidence" value="ECO:0007669"/>
    <property type="project" value="UniProtKB-KW"/>
</dbReference>
<dbReference type="Proteomes" id="UP000324159">
    <property type="component" value="Unassembled WGS sequence"/>
</dbReference>
<evidence type="ECO:0000256" key="2">
    <source>
        <dbReference type="ARBA" id="ARBA00022603"/>
    </source>
</evidence>
<dbReference type="PANTHER" id="PTHR43591:SF24">
    <property type="entry name" value="2-METHOXY-6-POLYPRENYL-1,4-BENZOQUINOL METHYLASE, MITOCHONDRIAL"/>
    <property type="match status" value="1"/>
</dbReference>
<gene>
    <name evidence="5" type="ORF">EDC39_104223</name>
</gene>
<keyword evidence="3 5" id="KW-0808">Transferase</keyword>
<reference evidence="5 6" key="1">
    <citation type="submission" date="2019-07" db="EMBL/GenBank/DDBJ databases">
        <title>Genomic Encyclopedia of Type Strains, Phase IV (KMG-IV): sequencing the most valuable type-strain genomes for metagenomic binning, comparative biology and taxonomic classification.</title>
        <authorList>
            <person name="Goeker M."/>
        </authorList>
    </citation>
    <scope>NUCLEOTIDE SEQUENCE [LARGE SCALE GENOMIC DNA]</scope>
    <source>
        <strain evidence="5 6">SS015</strain>
    </source>
</reference>
<dbReference type="GO" id="GO:0008168">
    <property type="term" value="F:methyltransferase activity"/>
    <property type="evidence" value="ECO:0007669"/>
    <property type="project" value="UniProtKB-KW"/>
</dbReference>
<dbReference type="AlphaFoldDB" id="A0A5D3WP11"/>
<comment type="caution">
    <text evidence="5">The sequence shown here is derived from an EMBL/GenBank/DDBJ whole genome shotgun (WGS) entry which is preliminary data.</text>
</comment>
<dbReference type="PANTHER" id="PTHR43591">
    <property type="entry name" value="METHYLTRANSFERASE"/>
    <property type="match status" value="1"/>
</dbReference>
<evidence type="ECO:0000256" key="4">
    <source>
        <dbReference type="ARBA" id="ARBA00022691"/>
    </source>
</evidence>
<dbReference type="NCBIfam" id="TIGR01934">
    <property type="entry name" value="MenG_MenH_UbiE"/>
    <property type="match status" value="1"/>
</dbReference>
<dbReference type="RefSeq" id="WP_187426678.1">
    <property type="nucleotide sequence ID" value="NZ_VNIB01000004.1"/>
</dbReference>
<name>A0A5D3WP11_9BACT</name>
<dbReference type="Gene3D" id="3.40.50.150">
    <property type="entry name" value="Vaccinia Virus protein VP39"/>
    <property type="match status" value="1"/>
</dbReference>
<evidence type="ECO:0000256" key="3">
    <source>
        <dbReference type="ARBA" id="ARBA00022679"/>
    </source>
</evidence>
<protein>
    <submittedName>
        <fullName evidence="5">Demethylmenaquinone methyltransferase</fullName>
    </submittedName>
</protein>
<evidence type="ECO:0000313" key="5">
    <source>
        <dbReference type="EMBL" id="TYO99099.1"/>
    </source>
</evidence>
<keyword evidence="6" id="KW-1185">Reference proteome</keyword>
<accession>A0A5D3WP11</accession>
<dbReference type="PROSITE" id="PS51608">
    <property type="entry name" value="SAM_MT_UBIE"/>
    <property type="match status" value="1"/>
</dbReference>
<dbReference type="InterPro" id="IPR029063">
    <property type="entry name" value="SAM-dependent_MTases_sf"/>
</dbReference>
<organism evidence="5 6">
    <name type="scientific">Geothermobacter ehrlichii</name>
    <dbReference type="NCBI Taxonomy" id="213224"/>
    <lineage>
        <taxon>Bacteria</taxon>
        <taxon>Pseudomonadati</taxon>
        <taxon>Thermodesulfobacteriota</taxon>
        <taxon>Desulfuromonadia</taxon>
        <taxon>Desulfuromonadales</taxon>
        <taxon>Geothermobacteraceae</taxon>
        <taxon>Geothermobacter</taxon>
    </lineage>
</organism>
<keyword evidence="1" id="KW-0474">Menaquinone biosynthesis</keyword>
<dbReference type="GO" id="GO:0009234">
    <property type="term" value="P:menaquinone biosynthetic process"/>
    <property type="evidence" value="ECO:0007669"/>
    <property type="project" value="UniProtKB-KW"/>
</dbReference>
<evidence type="ECO:0000313" key="6">
    <source>
        <dbReference type="Proteomes" id="UP000324159"/>
    </source>
</evidence>
<keyword evidence="2 5" id="KW-0489">Methyltransferase</keyword>